<dbReference type="PANTHER" id="PTHR23028">
    <property type="entry name" value="ACETYLTRANSFERASE"/>
    <property type="match status" value="1"/>
</dbReference>
<evidence type="ECO:0000256" key="1">
    <source>
        <dbReference type="SAM" id="Phobius"/>
    </source>
</evidence>
<evidence type="ECO:0000259" key="2">
    <source>
        <dbReference type="Pfam" id="PF01757"/>
    </source>
</evidence>
<feature type="transmembrane region" description="Helical" evidence="1">
    <location>
        <begin position="187"/>
        <end position="209"/>
    </location>
</feature>
<feature type="transmembrane region" description="Helical" evidence="1">
    <location>
        <begin position="34"/>
        <end position="51"/>
    </location>
</feature>
<feature type="transmembrane region" description="Helical" evidence="1">
    <location>
        <begin position="12"/>
        <end position="28"/>
    </location>
</feature>
<sequence length="668" mass="74071">MHYRREIDGLRAVAVLPVILFHAGFSWFSGGFVGVDVFFVISGYLITSLLLDDLKKGTFSIARFYERRARRILPALVAVLLGCLPFAWLWLTPAQLQDFSQGLVAISLFASNVLFWLKTHYFAPSAEENPLLHTWSLAIEEQFYIVFPLLLLFLWRHAYRHMLTAILVLSALSLLAAEWGWRQAPSANFFLLPTRAWELGAGVACAFLLNRRPQWSSAPLATLGLGCILFAVLTFDETVPFPSLYTLLPVGGAVLVTLFATPATLTGRVLAMPLLVGIGLISFSAYLWHQPLFAFARLRSLSDPSWAVMALLSLAALALAYLTWRYVEQPFRRKPIPLLLSRQAVFRASGVAGMVMLAAGLYGHMAEGVPGRIAPSGSPFLAIDVDNRIRFNPGLSEACEDGFLPESCRTGQDPEIMLWGDSYAMHLASAITASPSLQDMSLVQFTKPVCAPIYGLALTSHRYPLSWSRECIAFNAQVKAWMEQHPSVKYVVMSSPLGVLYHDAYQANGKLHEHPHGTELVVEHLNRTAEAIRQAGKIPIFVSPPPRSDENLARCIIASMIFVKGNTVNCNFRTEQFSPHYVKARDLLASERITFPVVNLEPYICHDGLCHTFMDGKVVYRDEGHLSREGSEVLGVKHDLLGDILRKAQGEDADRHVLAQADTQGPPS</sequence>
<protein>
    <submittedName>
        <fullName evidence="4">Peptidoglycan/LPS O-acetylase OafA/YrhL</fullName>
    </submittedName>
</protein>
<feature type="transmembrane region" description="Helical" evidence="1">
    <location>
        <begin position="216"/>
        <end position="235"/>
    </location>
</feature>
<dbReference type="EMBL" id="JACHXP010000038">
    <property type="protein sequence ID" value="MBB3192584.1"/>
    <property type="molecule type" value="Genomic_DNA"/>
</dbReference>
<feature type="transmembrane region" description="Helical" evidence="1">
    <location>
        <begin position="72"/>
        <end position="91"/>
    </location>
</feature>
<feature type="transmembrane region" description="Helical" evidence="1">
    <location>
        <begin position="241"/>
        <end position="260"/>
    </location>
</feature>
<dbReference type="AlphaFoldDB" id="A0A839VJ24"/>
<feature type="transmembrane region" description="Helical" evidence="1">
    <location>
        <begin position="267"/>
        <end position="286"/>
    </location>
</feature>
<dbReference type="RefSeq" id="WP_183328338.1">
    <property type="nucleotide sequence ID" value="NZ_JACHXP010000038.1"/>
</dbReference>
<keyword evidence="1" id="KW-0812">Transmembrane</keyword>
<feature type="domain" description="SGNH" evidence="3">
    <location>
        <begin position="406"/>
        <end position="635"/>
    </location>
</feature>
<evidence type="ECO:0000259" key="3">
    <source>
        <dbReference type="Pfam" id="PF19040"/>
    </source>
</evidence>
<keyword evidence="1" id="KW-1133">Transmembrane helix</keyword>
<dbReference type="GO" id="GO:0009103">
    <property type="term" value="P:lipopolysaccharide biosynthetic process"/>
    <property type="evidence" value="ECO:0007669"/>
    <property type="project" value="TreeGrafter"/>
</dbReference>
<keyword evidence="1" id="KW-0472">Membrane</keyword>
<dbReference type="GO" id="GO:0016020">
    <property type="term" value="C:membrane"/>
    <property type="evidence" value="ECO:0007669"/>
    <property type="project" value="TreeGrafter"/>
</dbReference>
<dbReference type="GO" id="GO:0016747">
    <property type="term" value="F:acyltransferase activity, transferring groups other than amino-acyl groups"/>
    <property type="evidence" value="ECO:0007669"/>
    <property type="project" value="InterPro"/>
</dbReference>
<feature type="transmembrane region" description="Helical" evidence="1">
    <location>
        <begin position="306"/>
        <end position="324"/>
    </location>
</feature>
<dbReference type="InterPro" id="IPR002656">
    <property type="entry name" value="Acyl_transf_3_dom"/>
</dbReference>
<dbReference type="InterPro" id="IPR043968">
    <property type="entry name" value="SGNH"/>
</dbReference>
<comment type="caution">
    <text evidence="4">The sequence shown here is derived from an EMBL/GenBank/DDBJ whole genome shotgun (WGS) entry which is preliminary data.</text>
</comment>
<dbReference type="Proteomes" id="UP000547614">
    <property type="component" value="Unassembled WGS sequence"/>
</dbReference>
<feature type="domain" description="Acyltransferase 3" evidence="2">
    <location>
        <begin position="6"/>
        <end position="325"/>
    </location>
</feature>
<gene>
    <name evidence="4" type="ORF">FHR94_003881</name>
</gene>
<dbReference type="Pfam" id="PF01757">
    <property type="entry name" value="Acyl_transf_3"/>
    <property type="match status" value="1"/>
</dbReference>
<evidence type="ECO:0000313" key="5">
    <source>
        <dbReference type="Proteomes" id="UP000547614"/>
    </source>
</evidence>
<proteinExistence type="predicted"/>
<dbReference type="Pfam" id="PF19040">
    <property type="entry name" value="SGNH"/>
    <property type="match status" value="1"/>
</dbReference>
<reference evidence="4 5" key="1">
    <citation type="submission" date="2020-08" db="EMBL/GenBank/DDBJ databases">
        <title>Genomic Encyclopedia of Type Strains, Phase III (KMG-III): the genomes of soil and plant-associated and newly described type strains.</title>
        <authorList>
            <person name="Whitman W."/>
        </authorList>
    </citation>
    <scope>NUCLEOTIDE SEQUENCE [LARGE SCALE GENOMIC DNA]</scope>
    <source>
        <strain evidence="4 5">CECT 7282</strain>
    </source>
</reference>
<feature type="transmembrane region" description="Helical" evidence="1">
    <location>
        <begin position="135"/>
        <end position="155"/>
    </location>
</feature>
<dbReference type="InterPro" id="IPR050879">
    <property type="entry name" value="Acyltransferase_3"/>
</dbReference>
<organism evidence="4 5">
    <name type="scientific">Halomonas cerina</name>
    <dbReference type="NCBI Taxonomy" id="447424"/>
    <lineage>
        <taxon>Bacteria</taxon>
        <taxon>Pseudomonadati</taxon>
        <taxon>Pseudomonadota</taxon>
        <taxon>Gammaproteobacteria</taxon>
        <taxon>Oceanospirillales</taxon>
        <taxon>Halomonadaceae</taxon>
        <taxon>Halomonas</taxon>
    </lineage>
</organism>
<keyword evidence="5" id="KW-1185">Reference proteome</keyword>
<name>A0A839VJ24_9GAMM</name>
<feature type="transmembrane region" description="Helical" evidence="1">
    <location>
        <begin position="344"/>
        <end position="365"/>
    </location>
</feature>
<accession>A0A839VJ24</accession>
<feature type="transmembrane region" description="Helical" evidence="1">
    <location>
        <begin position="162"/>
        <end position="181"/>
    </location>
</feature>
<evidence type="ECO:0000313" key="4">
    <source>
        <dbReference type="EMBL" id="MBB3192584.1"/>
    </source>
</evidence>
<dbReference type="PANTHER" id="PTHR23028:SF53">
    <property type="entry name" value="ACYL_TRANSF_3 DOMAIN-CONTAINING PROTEIN"/>
    <property type="match status" value="1"/>
</dbReference>